<gene>
    <name evidence="1" type="ORF">DSO57_1025191</name>
</gene>
<dbReference type="EMBL" id="QTSX02000850">
    <property type="protein sequence ID" value="KAJ9084378.1"/>
    <property type="molecule type" value="Genomic_DNA"/>
</dbReference>
<evidence type="ECO:0000313" key="2">
    <source>
        <dbReference type="Proteomes" id="UP001165960"/>
    </source>
</evidence>
<sequence length="80" mass="8884">MGFCSRGILHLFAFLADPMIFNAIPKLIKPDPEGPSLKFYQIEISSECNFSYHNLTGPSSNNTPASSLQKMIQAFQNTCN</sequence>
<proteinExistence type="predicted"/>
<evidence type="ECO:0000313" key="1">
    <source>
        <dbReference type="EMBL" id="KAJ9084378.1"/>
    </source>
</evidence>
<keyword evidence="2" id="KW-1185">Reference proteome</keyword>
<name>A0ACC2UBW4_9FUNG</name>
<protein>
    <submittedName>
        <fullName evidence="1">Uncharacterized protein</fullName>
    </submittedName>
</protein>
<organism evidence="1 2">
    <name type="scientific">Entomophthora muscae</name>
    <dbReference type="NCBI Taxonomy" id="34485"/>
    <lineage>
        <taxon>Eukaryota</taxon>
        <taxon>Fungi</taxon>
        <taxon>Fungi incertae sedis</taxon>
        <taxon>Zoopagomycota</taxon>
        <taxon>Entomophthoromycotina</taxon>
        <taxon>Entomophthoromycetes</taxon>
        <taxon>Entomophthorales</taxon>
        <taxon>Entomophthoraceae</taxon>
        <taxon>Entomophthora</taxon>
    </lineage>
</organism>
<accession>A0ACC2UBW4</accession>
<dbReference type="Proteomes" id="UP001165960">
    <property type="component" value="Unassembled WGS sequence"/>
</dbReference>
<reference evidence="1" key="1">
    <citation type="submission" date="2022-04" db="EMBL/GenBank/DDBJ databases">
        <title>Genome of the entomopathogenic fungus Entomophthora muscae.</title>
        <authorList>
            <person name="Elya C."/>
            <person name="Lovett B.R."/>
            <person name="Lee E."/>
            <person name="Macias A.M."/>
            <person name="Hajek A.E."/>
            <person name="De Bivort B.L."/>
            <person name="Kasson M.T."/>
            <person name="De Fine Licht H.H."/>
            <person name="Stajich J.E."/>
        </authorList>
    </citation>
    <scope>NUCLEOTIDE SEQUENCE</scope>
    <source>
        <strain evidence="1">Berkeley</strain>
    </source>
</reference>
<comment type="caution">
    <text evidence="1">The sequence shown here is derived from an EMBL/GenBank/DDBJ whole genome shotgun (WGS) entry which is preliminary data.</text>
</comment>